<dbReference type="AlphaFoldDB" id="A0A7D7LW70"/>
<evidence type="ECO:0000313" key="4">
    <source>
        <dbReference type="Proteomes" id="UP000515663"/>
    </source>
</evidence>
<feature type="transmembrane region" description="Helical" evidence="2">
    <location>
        <begin position="70"/>
        <end position="94"/>
    </location>
</feature>
<accession>A0A7D7LW70</accession>
<evidence type="ECO:0000256" key="1">
    <source>
        <dbReference type="SAM" id="MobiDB-lite"/>
    </source>
</evidence>
<evidence type="ECO:0000256" key="2">
    <source>
        <dbReference type="SAM" id="Phobius"/>
    </source>
</evidence>
<dbReference type="RefSeq" id="WP_188328371.1">
    <property type="nucleotide sequence ID" value="NZ_CP059491.1"/>
</dbReference>
<proteinExistence type="predicted"/>
<dbReference type="InterPro" id="IPR045512">
    <property type="entry name" value="DUF6480"/>
</dbReference>
<keyword evidence="2" id="KW-0812">Transmembrane</keyword>
<evidence type="ECO:0000313" key="3">
    <source>
        <dbReference type="EMBL" id="QMT01419.1"/>
    </source>
</evidence>
<dbReference type="Pfam" id="PF20088">
    <property type="entry name" value="DUF6480"/>
    <property type="match status" value="1"/>
</dbReference>
<dbReference type="KEGG" id="gji:H1R19_21805"/>
<keyword evidence="2" id="KW-1133">Transmembrane helix</keyword>
<reference evidence="4" key="1">
    <citation type="submission" date="2020-07" db="EMBL/GenBank/DDBJ databases">
        <title>novel species isolated from the respiratory tract of Marmot.</title>
        <authorList>
            <person name="Zhang G."/>
        </authorList>
    </citation>
    <scope>NUCLEOTIDE SEQUENCE [LARGE SCALE GENOMIC DNA]</scope>
    <source>
        <strain evidence="4">686</strain>
    </source>
</reference>
<name>A0A7D7LW70_9ACTN</name>
<feature type="region of interest" description="Disordered" evidence="1">
    <location>
        <begin position="1"/>
        <end position="62"/>
    </location>
</feature>
<sequence>MSDEHRSPADGPDRGHDQSAGGVDPAPEVTPGLEPGGGVAPGDTPPDTPQTSGLSFQQPPTTRHFPVSGIGALIGAGLLIVAMIVVIVGIVVMVL</sequence>
<dbReference type="Proteomes" id="UP000515663">
    <property type="component" value="Chromosome"/>
</dbReference>
<keyword evidence="2" id="KW-0472">Membrane</keyword>
<keyword evidence="4" id="KW-1185">Reference proteome</keyword>
<organism evidence="3 4">
    <name type="scientific">Gordonia jinghuaiqii</name>
    <dbReference type="NCBI Taxonomy" id="2758710"/>
    <lineage>
        <taxon>Bacteria</taxon>
        <taxon>Bacillati</taxon>
        <taxon>Actinomycetota</taxon>
        <taxon>Actinomycetes</taxon>
        <taxon>Mycobacteriales</taxon>
        <taxon>Gordoniaceae</taxon>
        <taxon>Gordonia</taxon>
    </lineage>
</organism>
<gene>
    <name evidence="3" type="ORF">H1R19_21805</name>
</gene>
<feature type="compositionally biased region" description="Basic and acidic residues" evidence="1">
    <location>
        <begin position="1"/>
        <end position="17"/>
    </location>
</feature>
<feature type="compositionally biased region" description="Polar residues" evidence="1">
    <location>
        <begin position="49"/>
        <end position="61"/>
    </location>
</feature>
<dbReference type="EMBL" id="CP059491">
    <property type="protein sequence ID" value="QMT01419.1"/>
    <property type="molecule type" value="Genomic_DNA"/>
</dbReference>
<protein>
    <submittedName>
        <fullName evidence="3">Uncharacterized protein</fullName>
    </submittedName>
</protein>